<dbReference type="InterPro" id="IPR006439">
    <property type="entry name" value="HAD-SF_hydro_IA"/>
</dbReference>
<dbReference type="Pfam" id="PF13344">
    <property type="entry name" value="Hydrolase_6"/>
    <property type="match status" value="1"/>
</dbReference>
<dbReference type="InterPro" id="IPR006354">
    <property type="entry name" value="HAD-SF_hydro_IIA_hyp1"/>
</dbReference>
<evidence type="ECO:0000313" key="9">
    <source>
        <dbReference type="Proteomes" id="UP001285636"/>
    </source>
</evidence>
<evidence type="ECO:0000256" key="6">
    <source>
        <dbReference type="PIRSR" id="PIRSR000915-2"/>
    </source>
</evidence>
<dbReference type="NCBIfam" id="TIGR01549">
    <property type="entry name" value="HAD-SF-IA-v1"/>
    <property type="match status" value="1"/>
</dbReference>
<reference evidence="8" key="1">
    <citation type="submission" date="2023-10" db="EMBL/GenBank/DDBJ databases">
        <title>Screening of Alkalihalophilus pseudofirmusBZ-TG-HK211 and Its Alleviation of Salt Stress on Rapeseed Growth.</title>
        <authorList>
            <person name="Zhao B."/>
            <person name="Guo T."/>
        </authorList>
    </citation>
    <scope>NUCLEOTIDE SEQUENCE</scope>
    <source>
        <strain evidence="8">BZ-TG-HK211</strain>
    </source>
</reference>
<comment type="caution">
    <text evidence="8">The sequence shown here is derived from an EMBL/GenBank/DDBJ whole genome shotgun (WGS) entry which is preliminary data.</text>
</comment>
<dbReference type="AlphaFoldDB" id="A0AAJ2NPN7"/>
<feature type="active site" description="Proton donor" evidence="5">
    <location>
        <position position="12"/>
    </location>
</feature>
<dbReference type="GO" id="GO:0005737">
    <property type="term" value="C:cytoplasm"/>
    <property type="evidence" value="ECO:0007669"/>
    <property type="project" value="TreeGrafter"/>
</dbReference>
<evidence type="ECO:0000256" key="1">
    <source>
        <dbReference type="ARBA" id="ARBA00006696"/>
    </source>
</evidence>
<evidence type="ECO:0000256" key="7">
    <source>
        <dbReference type="PIRSR" id="PIRSR000915-3"/>
    </source>
</evidence>
<accession>A0AAJ2NPN7</accession>
<dbReference type="NCBIfam" id="TIGR01457">
    <property type="entry name" value="HAD-SF-IIA-hyp2"/>
    <property type="match status" value="1"/>
</dbReference>
<proteinExistence type="inferred from homology"/>
<feature type="binding site" evidence="6">
    <location>
        <position position="181"/>
    </location>
    <ligand>
        <name>substrate</name>
    </ligand>
</feature>
<dbReference type="NCBIfam" id="TIGR01460">
    <property type="entry name" value="HAD-SF-IIA"/>
    <property type="match status" value="1"/>
</dbReference>
<dbReference type="GO" id="GO:0046872">
    <property type="term" value="F:metal ion binding"/>
    <property type="evidence" value="ECO:0007669"/>
    <property type="project" value="UniProtKB-KW"/>
</dbReference>
<evidence type="ECO:0000256" key="5">
    <source>
        <dbReference type="PIRSR" id="PIRSR000915-1"/>
    </source>
</evidence>
<dbReference type="Gene3D" id="3.40.50.1000">
    <property type="entry name" value="HAD superfamily/HAD-like"/>
    <property type="match status" value="2"/>
</dbReference>
<dbReference type="RefSeq" id="WP_323466994.1">
    <property type="nucleotide sequence ID" value="NZ_CP144224.1"/>
</dbReference>
<dbReference type="EMBL" id="JAWJAY010000003">
    <property type="protein sequence ID" value="MDV2886147.1"/>
    <property type="molecule type" value="Genomic_DNA"/>
</dbReference>
<keyword evidence="4 7" id="KW-0460">Magnesium</keyword>
<feature type="binding site" evidence="7">
    <location>
        <position position="10"/>
    </location>
    <ligand>
        <name>Mg(2+)</name>
        <dbReference type="ChEBI" id="CHEBI:18420"/>
    </ligand>
</feature>
<dbReference type="InterPro" id="IPR006357">
    <property type="entry name" value="HAD-SF_hydro_IIA"/>
</dbReference>
<comment type="similarity">
    <text evidence="1">Belongs to the HAD-like hydrolase superfamily. NagD family.</text>
</comment>
<gene>
    <name evidence="8" type="ORF">RYX45_13235</name>
</gene>
<feature type="active site" description="Nucleophile" evidence="5">
    <location>
        <position position="10"/>
    </location>
</feature>
<dbReference type="Pfam" id="PF13242">
    <property type="entry name" value="Hydrolase_like"/>
    <property type="match status" value="1"/>
</dbReference>
<dbReference type="SFLD" id="SFLDS00003">
    <property type="entry name" value="Haloacid_Dehalogenase"/>
    <property type="match status" value="1"/>
</dbReference>
<organism evidence="8 9">
    <name type="scientific">Alkalihalophilus pseudofirmus</name>
    <name type="common">Bacillus pseudofirmus</name>
    <dbReference type="NCBI Taxonomy" id="79885"/>
    <lineage>
        <taxon>Bacteria</taxon>
        <taxon>Bacillati</taxon>
        <taxon>Bacillota</taxon>
        <taxon>Bacilli</taxon>
        <taxon>Bacillales</taxon>
        <taxon>Bacillaceae</taxon>
        <taxon>Alkalihalophilus</taxon>
    </lineage>
</organism>
<evidence type="ECO:0000256" key="3">
    <source>
        <dbReference type="ARBA" id="ARBA00022801"/>
    </source>
</evidence>
<dbReference type="SUPFAM" id="SSF56784">
    <property type="entry name" value="HAD-like"/>
    <property type="match status" value="1"/>
</dbReference>
<dbReference type="Proteomes" id="UP001285636">
    <property type="component" value="Unassembled WGS sequence"/>
</dbReference>
<sequence>MKAYKGFLIDLDGTMYRGTEPIPEAIDFVKRIEQMGYPYLFVTNNSTKTPREAAGVLQNMGVPATSEHIFTTSMAAAGVIKDLKPNAKVLMVGENGLKQSLLDEGHELVDVDPDYVVMGLDREITYEKLAKAALAVRSGAAFIATNGDRALPTEKGLMPGAGSLVSVITTSTGVKPTFIGKPEPIMIEQALEKIGVKKEEALMIGDNYDTDILAGINADVDTLMVLTGVSNEEHLKDVDDKPTYVLPSLSEWQFN</sequence>
<evidence type="ECO:0000256" key="2">
    <source>
        <dbReference type="ARBA" id="ARBA00022723"/>
    </source>
</evidence>
<keyword evidence="3 8" id="KW-0378">Hydrolase</keyword>
<evidence type="ECO:0000313" key="8">
    <source>
        <dbReference type="EMBL" id="MDV2886147.1"/>
    </source>
</evidence>
<dbReference type="InterPro" id="IPR036412">
    <property type="entry name" value="HAD-like_sf"/>
</dbReference>
<dbReference type="PANTHER" id="PTHR19288">
    <property type="entry name" value="4-NITROPHENYLPHOSPHATASE-RELATED"/>
    <property type="match status" value="1"/>
</dbReference>
<comment type="cofactor">
    <cofactor evidence="7">
        <name>Mg(2+)</name>
        <dbReference type="ChEBI" id="CHEBI:18420"/>
    </cofactor>
    <text evidence="7">Divalent metal ions. Mg(2+) is the most effective.</text>
</comment>
<dbReference type="CDD" id="cd07530">
    <property type="entry name" value="HAD_Pase_UmpH-like"/>
    <property type="match status" value="1"/>
</dbReference>
<evidence type="ECO:0000256" key="4">
    <source>
        <dbReference type="ARBA" id="ARBA00022842"/>
    </source>
</evidence>
<dbReference type="InterPro" id="IPR023214">
    <property type="entry name" value="HAD_sf"/>
</dbReference>
<keyword evidence="2 7" id="KW-0479">Metal-binding</keyword>
<feature type="binding site" evidence="7">
    <location>
        <position position="12"/>
    </location>
    <ligand>
        <name>Mg(2+)</name>
        <dbReference type="ChEBI" id="CHEBI:18420"/>
    </ligand>
</feature>
<dbReference type="PIRSF" id="PIRSF000915">
    <property type="entry name" value="PGP-type_phosphatase"/>
    <property type="match status" value="1"/>
</dbReference>
<dbReference type="FunFam" id="3.40.50.1000:FF:000053">
    <property type="entry name" value="TIGR01457 family HAD hydrolase"/>
    <property type="match status" value="1"/>
</dbReference>
<dbReference type="PANTHER" id="PTHR19288:SF46">
    <property type="entry name" value="HALOACID DEHALOGENASE-LIKE HYDROLASE DOMAIN-CONTAINING PROTEIN 2"/>
    <property type="match status" value="1"/>
</dbReference>
<feature type="binding site" evidence="7">
    <location>
        <position position="206"/>
    </location>
    <ligand>
        <name>Mg(2+)</name>
        <dbReference type="ChEBI" id="CHEBI:18420"/>
    </ligand>
</feature>
<name>A0AAJ2NPN7_ALKPS</name>
<protein>
    <submittedName>
        <fullName evidence="8">TIGR01457 family HAD-type hydrolase</fullName>
    </submittedName>
</protein>
<dbReference type="GO" id="GO:0016791">
    <property type="term" value="F:phosphatase activity"/>
    <property type="evidence" value="ECO:0007669"/>
    <property type="project" value="TreeGrafter"/>
</dbReference>
<dbReference type="SFLD" id="SFLDG01139">
    <property type="entry name" value="C2.A:_Pyridoxal_Phosphate_Phos"/>
    <property type="match status" value="1"/>
</dbReference>